<protein>
    <submittedName>
        <fullName evidence="1">Uncharacterized protein</fullName>
    </submittedName>
</protein>
<organism evidence="1 2">
    <name type="scientific">Austropuccinia psidii MF-1</name>
    <dbReference type="NCBI Taxonomy" id="1389203"/>
    <lineage>
        <taxon>Eukaryota</taxon>
        <taxon>Fungi</taxon>
        <taxon>Dikarya</taxon>
        <taxon>Basidiomycota</taxon>
        <taxon>Pucciniomycotina</taxon>
        <taxon>Pucciniomycetes</taxon>
        <taxon>Pucciniales</taxon>
        <taxon>Sphaerophragmiaceae</taxon>
        <taxon>Austropuccinia</taxon>
    </lineage>
</organism>
<comment type="caution">
    <text evidence="1">The sequence shown here is derived from an EMBL/GenBank/DDBJ whole genome shotgun (WGS) entry which is preliminary data.</text>
</comment>
<reference evidence="1" key="1">
    <citation type="submission" date="2021-03" db="EMBL/GenBank/DDBJ databases">
        <title>Draft genome sequence of rust myrtle Austropuccinia psidii MF-1, a brazilian biotype.</title>
        <authorList>
            <person name="Quecine M.C."/>
            <person name="Pachon D.M.R."/>
            <person name="Bonatelli M.L."/>
            <person name="Correr F.H."/>
            <person name="Franceschini L.M."/>
            <person name="Leite T.F."/>
            <person name="Margarido G.R.A."/>
            <person name="Almeida C.A."/>
            <person name="Ferrarezi J.A."/>
            <person name="Labate C.A."/>
        </authorList>
    </citation>
    <scope>NUCLEOTIDE SEQUENCE</scope>
    <source>
        <strain evidence="1">MF-1</strain>
    </source>
</reference>
<evidence type="ECO:0000313" key="2">
    <source>
        <dbReference type="Proteomes" id="UP000765509"/>
    </source>
</evidence>
<proteinExistence type="predicted"/>
<dbReference type="Proteomes" id="UP000765509">
    <property type="component" value="Unassembled WGS sequence"/>
</dbReference>
<accession>A0A9Q3GF26</accession>
<gene>
    <name evidence="1" type="ORF">O181_004948</name>
</gene>
<dbReference type="EMBL" id="AVOT02000984">
    <property type="protein sequence ID" value="MBW0465233.1"/>
    <property type="molecule type" value="Genomic_DNA"/>
</dbReference>
<evidence type="ECO:0000313" key="1">
    <source>
        <dbReference type="EMBL" id="MBW0465233.1"/>
    </source>
</evidence>
<keyword evidence="2" id="KW-1185">Reference proteome</keyword>
<dbReference type="AlphaFoldDB" id="A0A9Q3GF26"/>
<sequence>MDYSSSTFFNYNTASLNDYWIKKKFPEYPPALQSTTPLDTPPDWHSPSHFPSPAALNKIYADEFSHEYISRKSHPTLEPSDYYNSLEKFESNSSISVFIKDSVSLLVFDISSSLNSLPDSLVAPKYSSLKPAFHSGLDSSATHIKIECPTSFQHSSPKFSLDSEFKFLGSIELEKTPMNLMNCTIPPSIFHLQLLPIKQILMNSKSSFLPPQPSKFTLRHLLPLRNSIPNL</sequence>
<name>A0A9Q3GF26_9BASI</name>